<keyword evidence="5" id="KW-1185">Reference proteome</keyword>
<dbReference type="InterPro" id="IPR036116">
    <property type="entry name" value="FN3_sf"/>
</dbReference>
<keyword evidence="2" id="KW-0119">Carbohydrate metabolism</keyword>
<dbReference type="RefSeq" id="WP_167979927.1">
    <property type="nucleotide sequence ID" value="NZ_VSRL01000343.1"/>
</dbReference>
<evidence type="ECO:0000259" key="3">
    <source>
        <dbReference type="PROSITE" id="PS50853"/>
    </source>
</evidence>
<accession>A0ABX1FWD0</accession>
<organism evidence="4 5">
    <name type="scientific">Lentzea indica</name>
    <dbReference type="NCBI Taxonomy" id="2604800"/>
    <lineage>
        <taxon>Bacteria</taxon>
        <taxon>Bacillati</taxon>
        <taxon>Actinomycetota</taxon>
        <taxon>Actinomycetes</taxon>
        <taxon>Pseudonocardiales</taxon>
        <taxon>Pseudonocardiaceae</taxon>
        <taxon>Lentzea</taxon>
    </lineage>
</organism>
<keyword evidence="1" id="KW-0326">Glycosidase</keyword>
<reference evidence="4 5" key="1">
    <citation type="submission" date="2019-08" db="EMBL/GenBank/DDBJ databases">
        <title>Lentzea from Indian Himalayas.</title>
        <authorList>
            <person name="Mandal S."/>
            <person name="Mallick Gupta A."/>
            <person name="Maiti P.K."/>
            <person name="Sarkar J."/>
            <person name="Mandal S."/>
        </authorList>
    </citation>
    <scope>NUCLEOTIDE SEQUENCE [LARGE SCALE GENOMIC DNA]</scope>
    <source>
        <strain evidence="4 5">PSKA42</strain>
    </source>
</reference>
<dbReference type="Gene3D" id="2.60.40.10">
    <property type="entry name" value="Immunoglobulins"/>
    <property type="match status" value="1"/>
</dbReference>
<dbReference type="PROSITE" id="PS50853">
    <property type="entry name" value="FN3"/>
    <property type="match status" value="1"/>
</dbReference>
<keyword evidence="2" id="KW-0624">Polysaccharide degradation</keyword>
<comment type="caution">
    <text evidence="4">The sequence shown here is derived from an EMBL/GenBank/DDBJ whole genome shotgun (WGS) entry which is preliminary data.</text>
</comment>
<dbReference type="Proteomes" id="UP001515943">
    <property type="component" value="Unassembled WGS sequence"/>
</dbReference>
<dbReference type="Pfam" id="PF00041">
    <property type="entry name" value="fn3"/>
    <property type="match status" value="1"/>
</dbReference>
<evidence type="ECO:0000313" key="4">
    <source>
        <dbReference type="EMBL" id="NKE63340.1"/>
    </source>
</evidence>
<feature type="domain" description="Fibronectin type-III" evidence="3">
    <location>
        <begin position="1"/>
        <end position="93"/>
    </location>
</feature>
<evidence type="ECO:0000256" key="2">
    <source>
        <dbReference type="ARBA" id="ARBA00023326"/>
    </source>
</evidence>
<gene>
    <name evidence="4" type="ORF">FXN61_44110</name>
</gene>
<dbReference type="EMBL" id="VSRL01000343">
    <property type="protein sequence ID" value="NKE63340.1"/>
    <property type="molecule type" value="Genomic_DNA"/>
</dbReference>
<name>A0ABX1FWD0_9PSEU</name>
<dbReference type="InterPro" id="IPR003961">
    <property type="entry name" value="FN3_dom"/>
</dbReference>
<evidence type="ECO:0000256" key="1">
    <source>
        <dbReference type="ARBA" id="ARBA00023295"/>
    </source>
</evidence>
<sequence>MPQNLAIAISTKQVDATVTWGAAPPNGAPVTAYHISWQSEGGRSGSASVPGNTFSYVIKGIWQGTDHPFTVTVVAQNSAGRGTPATARQVPPPSTKKIELTKGAFAPECGQPNCYWMRIVMTGFESETRYKVDPHSTDSGYDNPGHTLTTDGQGSATLTAFYYHGAGHTVWVTAGGVSSNRLEWTE</sequence>
<dbReference type="InterPro" id="IPR013783">
    <property type="entry name" value="Ig-like_fold"/>
</dbReference>
<dbReference type="CDD" id="cd00063">
    <property type="entry name" value="FN3"/>
    <property type="match status" value="1"/>
</dbReference>
<dbReference type="SUPFAM" id="SSF49265">
    <property type="entry name" value="Fibronectin type III"/>
    <property type="match status" value="1"/>
</dbReference>
<keyword evidence="1" id="KW-0378">Hydrolase</keyword>
<evidence type="ECO:0000313" key="5">
    <source>
        <dbReference type="Proteomes" id="UP001515943"/>
    </source>
</evidence>
<proteinExistence type="predicted"/>
<protein>
    <submittedName>
        <fullName evidence="4">Fibronectin type III domain-containing protein</fullName>
    </submittedName>
</protein>